<protein>
    <submittedName>
        <fullName evidence="1">L-serine ammonia-lyase, iron-sulfur-dependent, subunit alpha</fullName>
    </submittedName>
</protein>
<organism evidence="1 2">
    <name type="scientific">Candidatus Neomicrothrix subdominans</name>
    <dbReference type="NCBI Taxonomy" id="2954438"/>
    <lineage>
        <taxon>Bacteria</taxon>
        <taxon>Bacillati</taxon>
        <taxon>Actinomycetota</taxon>
        <taxon>Acidimicrobiia</taxon>
        <taxon>Acidimicrobiales</taxon>
        <taxon>Microthrixaceae</taxon>
        <taxon>Candidatus Neomicrothrix</taxon>
    </lineage>
</organism>
<evidence type="ECO:0000313" key="1">
    <source>
        <dbReference type="EMBL" id="MBK9298388.1"/>
    </source>
</evidence>
<comment type="caution">
    <text evidence="1">The sequence shown here is derived from an EMBL/GenBank/DDBJ whole genome shotgun (WGS) entry which is preliminary data.</text>
</comment>
<gene>
    <name evidence="1" type="ORF">IPN02_16445</name>
</gene>
<evidence type="ECO:0000313" key="2">
    <source>
        <dbReference type="Proteomes" id="UP000727993"/>
    </source>
</evidence>
<sequence>MATNEENVNLGRVVTAAHQRRRWRCILVKGRVLPVLADDADDRSAPTPGPWFTTSRWSPARSVMLFKKGATISAAMGGCMAEVGCRAPWRRLCSAYRGDGRHPDQALMAAEIAAEHHLRRVTR</sequence>
<proteinExistence type="predicted"/>
<dbReference type="AlphaFoldDB" id="A0A936NFE4"/>
<reference evidence="1 2" key="1">
    <citation type="submission" date="2020-10" db="EMBL/GenBank/DDBJ databases">
        <title>Connecting structure to function with the recovery of over 1000 high-quality activated sludge metagenome-assembled genomes encoding full-length rRNA genes using long-read sequencing.</title>
        <authorList>
            <person name="Singleton C.M."/>
            <person name="Petriglieri F."/>
            <person name="Kristensen J.M."/>
            <person name="Kirkegaard R.H."/>
            <person name="Michaelsen T.Y."/>
            <person name="Andersen M.H."/>
            <person name="Karst S.M."/>
            <person name="Dueholm M.S."/>
            <person name="Nielsen P.H."/>
            <person name="Albertsen M."/>
        </authorList>
    </citation>
    <scope>NUCLEOTIDE SEQUENCE [LARGE SCALE GENOMIC DNA]</scope>
    <source>
        <strain evidence="1">Lyne_18-Q3-R50-59_MAXAC.006</strain>
    </source>
</reference>
<dbReference type="EMBL" id="JADJZA010000009">
    <property type="protein sequence ID" value="MBK9298388.1"/>
    <property type="molecule type" value="Genomic_DNA"/>
</dbReference>
<accession>A0A936NFE4</accession>
<dbReference type="Proteomes" id="UP000727993">
    <property type="component" value="Unassembled WGS sequence"/>
</dbReference>
<name>A0A936NFE4_9ACTN</name>